<dbReference type="InterPro" id="IPR050695">
    <property type="entry name" value="N-acetylmuramoyl_amidase_3"/>
</dbReference>
<proteinExistence type="inferred from homology"/>
<dbReference type="EMBL" id="NTKD01000001">
    <property type="protein sequence ID" value="PDH42238.1"/>
    <property type="molecule type" value="Genomic_DNA"/>
</dbReference>
<dbReference type="FunFam" id="3.40.630.40:FF:000001">
    <property type="entry name" value="N-acetylmuramoyl-L-alanine amidase"/>
    <property type="match status" value="1"/>
</dbReference>
<keyword evidence="5" id="KW-0732">Signal</keyword>
<dbReference type="CDD" id="cd00118">
    <property type="entry name" value="LysM"/>
    <property type="match status" value="1"/>
</dbReference>
<dbReference type="Pfam" id="PF11741">
    <property type="entry name" value="AMIN"/>
    <property type="match status" value="1"/>
</dbReference>
<dbReference type="SMART" id="SM00257">
    <property type="entry name" value="LysM"/>
    <property type="match status" value="1"/>
</dbReference>
<dbReference type="GO" id="GO:0008745">
    <property type="term" value="F:N-acetylmuramoyl-L-alanine amidase activity"/>
    <property type="evidence" value="ECO:0007669"/>
    <property type="project" value="UniProtKB-EC"/>
</dbReference>
<accession>A0A2A5X0W0</accession>
<evidence type="ECO:0000256" key="9">
    <source>
        <dbReference type="ARBA" id="ARBA00074581"/>
    </source>
</evidence>
<comment type="catalytic activity">
    <reaction evidence="1">
        <text>Hydrolyzes the link between N-acetylmuramoyl residues and L-amino acid residues in certain cell-wall glycopeptides.</text>
        <dbReference type="EC" id="3.5.1.28"/>
    </reaction>
</comment>
<keyword evidence="6" id="KW-0574">Periplasm</keyword>
<feature type="domain" description="LysM" evidence="10">
    <location>
        <begin position="381"/>
        <end position="424"/>
    </location>
</feature>
<dbReference type="CDD" id="cd02696">
    <property type="entry name" value="MurNAc-LAA"/>
    <property type="match status" value="1"/>
</dbReference>
<dbReference type="Gene3D" id="2.60.40.3500">
    <property type="match status" value="1"/>
</dbReference>
<sequence>MFFIADVMAAAVIDNIRVRTSPERTRIVLDTSEPLDHKIFALVEPDRLVIDVPHANLQVDASQVPLGDGPIQGLRTSQQGDKVRLVLDLDAPVRPRSFLLKPILNYSDRLVVDLYTKEQQSPAQRVERLTNQMRDVIVAIDAGHGGDDPGAIGPGKLYEKVVVFEIARKMADMFNEAPGFRALMIRQGDYYLGLRERTDIARKGRADVFLSIHADAFKTAKAHGASVYAISEKGATSETARWLAEKENRADLIGGAGEVTLDDKDDLLAGVLLDLSITASLSSSLEMGGRVLSAIGPINRLHKKQVEQASFAVLKSPDVPSLLIETGYISNPAEARRLATEQHQRKMARAIFSGVHDYLTNNPPAGTWLAWKKSDSPTEALSYRIVSGDTLSGIADRHRISATRLKEVNGLSGDLIRIGQVLKIPAS</sequence>
<dbReference type="Pfam" id="PF01476">
    <property type="entry name" value="LysM"/>
    <property type="match status" value="1"/>
</dbReference>
<keyword evidence="7" id="KW-0378">Hydrolase</keyword>
<dbReference type="GO" id="GO:0030288">
    <property type="term" value="C:outer membrane-bounded periplasmic space"/>
    <property type="evidence" value="ECO:0007669"/>
    <property type="project" value="TreeGrafter"/>
</dbReference>
<evidence type="ECO:0000256" key="1">
    <source>
        <dbReference type="ARBA" id="ARBA00001561"/>
    </source>
</evidence>
<evidence type="ECO:0000256" key="4">
    <source>
        <dbReference type="ARBA" id="ARBA00011901"/>
    </source>
</evidence>
<evidence type="ECO:0000259" key="10">
    <source>
        <dbReference type="PROSITE" id="PS51782"/>
    </source>
</evidence>
<dbReference type="SUPFAM" id="SSF54106">
    <property type="entry name" value="LysM domain"/>
    <property type="match status" value="1"/>
</dbReference>
<comment type="caution">
    <text evidence="11">The sequence shown here is derived from an EMBL/GenBank/DDBJ whole genome shotgun (WGS) entry which is preliminary data.</text>
</comment>
<keyword evidence="8" id="KW-0961">Cell wall biogenesis/degradation</keyword>
<reference evidence="11 12" key="1">
    <citation type="submission" date="2017-08" db="EMBL/GenBank/DDBJ databases">
        <title>Fine stratification of microbial communities through a metagenomic profile of the photic zone.</title>
        <authorList>
            <person name="Haro-Moreno J.M."/>
            <person name="Lopez-Perez M."/>
            <person name="De La Torre J."/>
            <person name="Picazo A."/>
            <person name="Camacho A."/>
            <person name="Rodriguez-Valera F."/>
        </authorList>
    </citation>
    <scope>NUCLEOTIDE SEQUENCE [LARGE SCALE GENOMIC DNA]</scope>
    <source>
        <strain evidence="11">MED-G24</strain>
    </source>
</reference>
<dbReference type="EC" id="3.5.1.28" evidence="4"/>
<dbReference type="SMART" id="SM00646">
    <property type="entry name" value="Ami_3"/>
    <property type="match status" value="1"/>
</dbReference>
<comment type="similarity">
    <text evidence="3">Belongs to the N-acetylmuramoyl-L-alanine amidase 3 family.</text>
</comment>
<evidence type="ECO:0000256" key="6">
    <source>
        <dbReference type="ARBA" id="ARBA00022764"/>
    </source>
</evidence>
<comment type="subcellular location">
    <subcellularLocation>
        <location evidence="2">Periplasm</location>
    </subcellularLocation>
</comment>
<evidence type="ECO:0000313" key="11">
    <source>
        <dbReference type="EMBL" id="PDH42238.1"/>
    </source>
</evidence>
<name>A0A2A5X0W0_9GAMM</name>
<evidence type="ECO:0000256" key="2">
    <source>
        <dbReference type="ARBA" id="ARBA00004418"/>
    </source>
</evidence>
<evidence type="ECO:0000256" key="5">
    <source>
        <dbReference type="ARBA" id="ARBA00022729"/>
    </source>
</evidence>
<dbReference type="PANTHER" id="PTHR30404:SF0">
    <property type="entry name" value="N-ACETYLMURAMOYL-L-ALANINE AMIDASE AMIC"/>
    <property type="match status" value="1"/>
</dbReference>
<dbReference type="InterPro" id="IPR018392">
    <property type="entry name" value="LysM"/>
</dbReference>
<evidence type="ECO:0000313" key="12">
    <source>
        <dbReference type="Proteomes" id="UP000219327"/>
    </source>
</evidence>
<dbReference type="Proteomes" id="UP000219327">
    <property type="component" value="Unassembled WGS sequence"/>
</dbReference>
<dbReference type="Gene3D" id="3.10.350.10">
    <property type="entry name" value="LysM domain"/>
    <property type="match status" value="1"/>
</dbReference>
<evidence type="ECO:0000256" key="7">
    <source>
        <dbReference type="ARBA" id="ARBA00022801"/>
    </source>
</evidence>
<dbReference type="SUPFAM" id="SSF53187">
    <property type="entry name" value="Zn-dependent exopeptidases"/>
    <property type="match status" value="1"/>
</dbReference>
<evidence type="ECO:0000256" key="8">
    <source>
        <dbReference type="ARBA" id="ARBA00023316"/>
    </source>
</evidence>
<dbReference type="AlphaFoldDB" id="A0A2A5X0W0"/>
<gene>
    <name evidence="11" type="ORF">CNE99_00575</name>
</gene>
<dbReference type="InterPro" id="IPR036779">
    <property type="entry name" value="LysM_dom_sf"/>
</dbReference>
<dbReference type="GO" id="GO:0071555">
    <property type="term" value="P:cell wall organization"/>
    <property type="evidence" value="ECO:0007669"/>
    <property type="project" value="UniProtKB-KW"/>
</dbReference>
<dbReference type="Gene3D" id="3.40.630.40">
    <property type="entry name" value="Zn-dependent exopeptidases"/>
    <property type="match status" value="1"/>
</dbReference>
<dbReference type="PROSITE" id="PS51782">
    <property type="entry name" value="LYSM"/>
    <property type="match status" value="1"/>
</dbReference>
<dbReference type="GO" id="GO:0009253">
    <property type="term" value="P:peptidoglycan catabolic process"/>
    <property type="evidence" value="ECO:0007669"/>
    <property type="project" value="InterPro"/>
</dbReference>
<dbReference type="Pfam" id="PF01520">
    <property type="entry name" value="Amidase_3"/>
    <property type="match status" value="1"/>
</dbReference>
<dbReference type="PANTHER" id="PTHR30404">
    <property type="entry name" value="N-ACETYLMURAMOYL-L-ALANINE AMIDASE"/>
    <property type="match status" value="1"/>
</dbReference>
<evidence type="ECO:0000256" key="3">
    <source>
        <dbReference type="ARBA" id="ARBA00010860"/>
    </source>
</evidence>
<protein>
    <recommendedName>
        <fullName evidence="9">N-acetylmuramoyl-L-alanine amidase AmiC</fullName>
        <ecNumber evidence="4">3.5.1.28</ecNumber>
    </recommendedName>
</protein>
<organism evidence="11 12">
    <name type="scientific">OM182 bacterium MED-G24</name>
    <dbReference type="NCBI Taxonomy" id="1986255"/>
    <lineage>
        <taxon>Bacteria</taxon>
        <taxon>Pseudomonadati</taxon>
        <taxon>Pseudomonadota</taxon>
        <taxon>Gammaproteobacteria</taxon>
        <taxon>OMG group</taxon>
        <taxon>OM182 clade</taxon>
    </lineage>
</organism>
<dbReference type="InterPro" id="IPR021731">
    <property type="entry name" value="AMIN_dom"/>
</dbReference>
<dbReference type="InterPro" id="IPR002508">
    <property type="entry name" value="MurNAc-LAA_cat"/>
</dbReference>